<dbReference type="STRING" id="312017.Q247X7"/>
<dbReference type="PANTHER" id="PTHR11188:SF17">
    <property type="entry name" value="FI21816P1"/>
    <property type="match status" value="1"/>
</dbReference>
<dbReference type="AlphaFoldDB" id="Q247X7"/>
<sequence length="560" mass="63420">MGQSNSSVDKRRQVKGGILIKLVKTAFSSNETIEGQICINLEEPFQGHLLQISLQGFEETHFTYIGQHRVGQHVSIKTIHAKGYDQFVDFTIPVYDFAVGTLDSAFVIQPIQAVIPFQLTVAEKLPSSINYFFDANNNCSLKYQLVASLISTEANVRPITGSQEIFIGQQIPTYQLPNTTNSVQEPTSCWCCNSGQIKYNANLNSRQLCPNSQGEVDLDIDFSQYSNKVSGLKITLKGDLVIKANNTEKVKTFELLVKEQEINVNSINFKQKVQIPIPGNVNLSCNGSLINLKYNLIITPKIDSCLMISESKPHIIEVAINPTNTLIYDIKNIPQQMNIQAPLNWNPVLLQPSLSGYQQGGAQIQQQQMNQQQMGFTANQANSFQQQPINGQSQMLVPLMADQTQYAVQPSYVAQPILQPQQIQVQPNQYIQPQGQQQMMNQYQVYTQPQLASQQYSTNQQVIPYPQQNNNQQVLGESQFQYQQQANVQPQMYNQQQIVVQPQVYNQQQQIPQTIYQQQTYPLQQQQVYYQQPINAPVLQTMQIQPNQQPIMVDQNRALL</sequence>
<keyword evidence="2" id="KW-1185">Reference proteome</keyword>
<dbReference type="RefSeq" id="XP_001024413.1">
    <property type="nucleotide sequence ID" value="XM_001024413.3"/>
</dbReference>
<dbReference type="GO" id="GO:0015031">
    <property type="term" value="P:protein transport"/>
    <property type="evidence" value="ECO:0007669"/>
    <property type="project" value="TreeGrafter"/>
</dbReference>
<dbReference type="HOGENOM" id="CLU_047343_0_0_1"/>
<protein>
    <recommendedName>
        <fullName evidence="3">Arrestin</fullName>
    </recommendedName>
</protein>
<dbReference type="KEGG" id="tet:TTHERM_00533910"/>
<dbReference type="EMBL" id="GG662455">
    <property type="protein sequence ID" value="EAS04168.1"/>
    <property type="molecule type" value="Genomic_DNA"/>
</dbReference>
<organism evidence="1 2">
    <name type="scientific">Tetrahymena thermophila (strain SB210)</name>
    <dbReference type="NCBI Taxonomy" id="312017"/>
    <lineage>
        <taxon>Eukaryota</taxon>
        <taxon>Sar</taxon>
        <taxon>Alveolata</taxon>
        <taxon>Ciliophora</taxon>
        <taxon>Intramacronucleata</taxon>
        <taxon>Oligohymenophorea</taxon>
        <taxon>Hymenostomatida</taxon>
        <taxon>Tetrahymenina</taxon>
        <taxon>Tetrahymenidae</taxon>
        <taxon>Tetrahymena</taxon>
    </lineage>
</organism>
<dbReference type="InterPro" id="IPR050357">
    <property type="entry name" value="Arrestin_domain-protein"/>
</dbReference>
<evidence type="ECO:0000313" key="1">
    <source>
        <dbReference type="EMBL" id="EAS04168.1"/>
    </source>
</evidence>
<dbReference type="PANTHER" id="PTHR11188">
    <property type="entry name" value="ARRESTIN DOMAIN CONTAINING PROTEIN"/>
    <property type="match status" value="1"/>
</dbReference>
<dbReference type="GeneID" id="7830412"/>
<reference evidence="2" key="1">
    <citation type="journal article" date="2006" name="PLoS Biol.">
        <title>Macronuclear genome sequence of the ciliate Tetrahymena thermophila, a model eukaryote.</title>
        <authorList>
            <person name="Eisen J.A."/>
            <person name="Coyne R.S."/>
            <person name="Wu M."/>
            <person name="Wu D."/>
            <person name="Thiagarajan M."/>
            <person name="Wortman J.R."/>
            <person name="Badger J.H."/>
            <person name="Ren Q."/>
            <person name="Amedeo P."/>
            <person name="Jones K.M."/>
            <person name="Tallon L.J."/>
            <person name="Delcher A.L."/>
            <person name="Salzberg S.L."/>
            <person name="Silva J.C."/>
            <person name="Haas B.J."/>
            <person name="Majoros W.H."/>
            <person name="Farzad M."/>
            <person name="Carlton J.M."/>
            <person name="Smith R.K. Jr."/>
            <person name="Garg J."/>
            <person name="Pearlman R.E."/>
            <person name="Karrer K.M."/>
            <person name="Sun L."/>
            <person name="Manning G."/>
            <person name="Elde N.C."/>
            <person name="Turkewitz A.P."/>
            <person name="Asai D.J."/>
            <person name="Wilkes D.E."/>
            <person name="Wang Y."/>
            <person name="Cai H."/>
            <person name="Collins K."/>
            <person name="Stewart B.A."/>
            <person name="Lee S.R."/>
            <person name="Wilamowska K."/>
            <person name="Weinberg Z."/>
            <person name="Ruzzo W.L."/>
            <person name="Wloga D."/>
            <person name="Gaertig J."/>
            <person name="Frankel J."/>
            <person name="Tsao C.-C."/>
            <person name="Gorovsky M.A."/>
            <person name="Keeling P.J."/>
            <person name="Waller R.F."/>
            <person name="Patron N.J."/>
            <person name="Cherry J.M."/>
            <person name="Stover N.A."/>
            <person name="Krieger C.J."/>
            <person name="del Toro C."/>
            <person name="Ryder H.F."/>
            <person name="Williamson S.C."/>
            <person name="Barbeau R.A."/>
            <person name="Hamilton E.P."/>
            <person name="Orias E."/>
        </authorList>
    </citation>
    <scope>NUCLEOTIDE SEQUENCE [LARGE SCALE GENOMIC DNA]</scope>
    <source>
        <strain evidence="2">SB210</strain>
    </source>
</reference>
<name>Q247X7_TETTS</name>
<gene>
    <name evidence="1" type="ORF">TTHERM_00533910</name>
</gene>
<evidence type="ECO:0008006" key="3">
    <source>
        <dbReference type="Google" id="ProtNLM"/>
    </source>
</evidence>
<dbReference type="GO" id="GO:0005737">
    <property type="term" value="C:cytoplasm"/>
    <property type="evidence" value="ECO:0007669"/>
    <property type="project" value="TreeGrafter"/>
</dbReference>
<evidence type="ECO:0000313" key="2">
    <source>
        <dbReference type="Proteomes" id="UP000009168"/>
    </source>
</evidence>
<dbReference type="Gene3D" id="2.60.40.640">
    <property type="match status" value="2"/>
</dbReference>
<dbReference type="InParanoid" id="Q247X7"/>
<dbReference type="Proteomes" id="UP000009168">
    <property type="component" value="Unassembled WGS sequence"/>
</dbReference>
<dbReference type="InterPro" id="IPR014752">
    <property type="entry name" value="Arrestin-like_C"/>
</dbReference>
<proteinExistence type="predicted"/>
<accession>Q247X7</accession>